<dbReference type="PANTHER" id="PTHR39601">
    <property type="entry name" value="CHORIOGENIN HMINOR"/>
    <property type="match status" value="1"/>
</dbReference>
<keyword evidence="3" id="KW-1185">Reference proteome</keyword>
<feature type="region of interest" description="Disordered" evidence="1">
    <location>
        <begin position="465"/>
        <end position="543"/>
    </location>
</feature>
<sequence>MDAKLARAALVMRDFLSDDLPESDMGFGPGARAHLDRFRTFLRAFYTFRLDQYPPPLAEDKGGRWDAEVYQGMRDDFEALYEYLVDDSFSTAKSGLFVAQPGIDALRCVTTFDLLHRYPSLPNPLPLLPRPTFSAETRRSSWLGRQDKLQPDRRLVAQAALAKAANTTKAVAMRNSLVIAYRRFEEDSVSGSRKIRRKDKLSLSDARKLRWILIYAIVQTLRSCTDAPAEVRDAKAAKYSLAVSATHLPPWEQAAYCASSPRPACETGSRVSGEDARFGSEPMTFVSRSLPLLSTSTHAAYEPETLSPQMPLFPRAQATPEVSSRSRAASVMGRWSRPMSLRLGWFRNQSIDDVGEPKKRRFTHLEIVVRGYGNGVRKTPPAQTEVVELRPMTAPCPFPATASASECSTTPSETECSTTTRGSDVSSATTPLSEHLPGSWSPFHDGLPPAARCCTSGADSPACSSIYSTDGPMPAPYLEPLDDAGQTRPDNKTDDDHDDDDLDSNADVDSLDLNMDVPAPLLPRRSSARPLSPTAAAPREIRVELGDLQPSPLRIRKERGRVVVGPDCDDARTSTDGTL</sequence>
<name>A0ABR3VT08_9PEZI</name>
<feature type="compositionally biased region" description="Low complexity" evidence="1">
    <location>
        <begin position="401"/>
        <end position="420"/>
    </location>
</feature>
<feature type="compositionally biased region" description="Acidic residues" evidence="1">
    <location>
        <begin position="496"/>
        <end position="510"/>
    </location>
</feature>
<accession>A0ABR3VT08</accession>
<dbReference type="Proteomes" id="UP001586593">
    <property type="component" value="Unassembled WGS sequence"/>
</dbReference>
<feature type="compositionally biased region" description="Polar residues" evidence="1">
    <location>
        <begin position="421"/>
        <end position="432"/>
    </location>
</feature>
<feature type="region of interest" description="Disordered" evidence="1">
    <location>
        <begin position="401"/>
        <end position="442"/>
    </location>
</feature>
<reference evidence="2 3" key="1">
    <citation type="journal article" date="2024" name="Commun. Biol.">
        <title>Comparative genomic analysis of thermophilic fungi reveals convergent evolutionary adaptations and gene losses.</title>
        <authorList>
            <person name="Steindorff A.S."/>
            <person name="Aguilar-Pontes M.V."/>
            <person name="Robinson A.J."/>
            <person name="Andreopoulos B."/>
            <person name="LaButti K."/>
            <person name="Kuo A."/>
            <person name="Mondo S."/>
            <person name="Riley R."/>
            <person name="Otillar R."/>
            <person name="Haridas S."/>
            <person name="Lipzen A."/>
            <person name="Grimwood J."/>
            <person name="Schmutz J."/>
            <person name="Clum A."/>
            <person name="Reid I.D."/>
            <person name="Moisan M.C."/>
            <person name="Butler G."/>
            <person name="Nguyen T.T.M."/>
            <person name="Dewar K."/>
            <person name="Conant G."/>
            <person name="Drula E."/>
            <person name="Henrissat B."/>
            <person name="Hansel C."/>
            <person name="Singer S."/>
            <person name="Hutchinson M.I."/>
            <person name="de Vries R.P."/>
            <person name="Natvig D.O."/>
            <person name="Powell A.J."/>
            <person name="Tsang A."/>
            <person name="Grigoriev I.V."/>
        </authorList>
    </citation>
    <scope>NUCLEOTIDE SEQUENCE [LARGE SCALE GENOMIC DNA]</scope>
    <source>
        <strain evidence="2 3">ATCC 24622</strain>
    </source>
</reference>
<comment type="caution">
    <text evidence="2">The sequence shown here is derived from an EMBL/GenBank/DDBJ whole genome shotgun (WGS) entry which is preliminary data.</text>
</comment>
<organism evidence="2 3">
    <name type="scientific">Phialemonium thermophilum</name>
    <dbReference type="NCBI Taxonomy" id="223376"/>
    <lineage>
        <taxon>Eukaryota</taxon>
        <taxon>Fungi</taxon>
        <taxon>Dikarya</taxon>
        <taxon>Ascomycota</taxon>
        <taxon>Pezizomycotina</taxon>
        <taxon>Sordariomycetes</taxon>
        <taxon>Sordariomycetidae</taxon>
        <taxon>Cephalothecales</taxon>
        <taxon>Cephalothecaceae</taxon>
        <taxon>Phialemonium</taxon>
    </lineage>
</organism>
<evidence type="ECO:0000313" key="3">
    <source>
        <dbReference type="Proteomes" id="UP001586593"/>
    </source>
</evidence>
<dbReference type="EMBL" id="JAZHXJ010001447">
    <property type="protein sequence ID" value="KAL1844812.1"/>
    <property type="molecule type" value="Genomic_DNA"/>
</dbReference>
<proteinExistence type="predicted"/>
<dbReference type="PANTHER" id="PTHR39601:SF1">
    <property type="entry name" value="CHORIOGENIN HMINOR"/>
    <property type="match status" value="1"/>
</dbReference>
<gene>
    <name evidence="2" type="ORF">VTK73DRAFT_1740</name>
</gene>
<evidence type="ECO:0000313" key="2">
    <source>
        <dbReference type="EMBL" id="KAL1844812.1"/>
    </source>
</evidence>
<evidence type="ECO:0000256" key="1">
    <source>
        <dbReference type="SAM" id="MobiDB-lite"/>
    </source>
</evidence>
<protein>
    <submittedName>
        <fullName evidence="2">Uncharacterized protein</fullName>
    </submittedName>
</protein>